<gene>
    <name evidence="1" type="ORF">A2W14_05910</name>
</gene>
<accession>A0A1F5YUT0</accession>
<dbReference type="AlphaFoldDB" id="A0A1F5YUT0"/>
<evidence type="ECO:0000313" key="1">
    <source>
        <dbReference type="EMBL" id="OGG03968.1"/>
    </source>
</evidence>
<dbReference type="EMBL" id="MFJA01000011">
    <property type="protein sequence ID" value="OGG03968.1"/>
    <property type="molecule type" value="Genomic_DNA"/>
</dbReference>
<reference evidence="1 2" key="1">
    <citation type="journal article" date="2016" name="Nat. Commun.">
        <title>Thousands of microbial genomes shed light on interconnected biogeochemical processes in an aquifer system.</title>
        <authorList>
            <person name="Anantharaman K."/>
            <person name="Brown C.T."/>
            <person name="Hug L.A."/>
            <person name="Sharon I."/>
            <person name="Castelle C.J."/>
            <person name="Probst A.J."/>
            <person name="Thomas B.C."/>
            <person name="Singh A."/>
            <person name="Wilkins M.J."/>
            <person name="Karaoz U."/>
            <person name="Brodie E.L."/>
            <person name="Williams K.H."/>
            <person name="Hubbard S.S."/>
            <person name="Banfield J.F."/>
        </authorList>
    </citation>
    <scope>NUCLEOTIDE SEQUENCE [LARGE SCALE GENOMIC DNA]</scope>
</reference>
<proteinExistence type="predicted"/>
<comment type="caution">
    <text evidence="1">The sequence shown here is derived from an EMBL/GenBank/DDBJ whole genome shotgun (WGS) entry which is preliminary data.</text>
</comment>
<dbReference type="STRING" id="1798371.A2W14_05910"/>
<dbReference type="Proteomes" id="UP000176665">
    <property type="component" value="Unassembled WGS sequence"/>
</dbReference>
<organism evidence="1 2">
    <name type="scientific">Candidatus Gottesmanbacteria bacterium RBG_16_37_8</name>
    <dbReference type="NCBI Taxonomy" id="1798371"/>
    <lineage>
        <taxon>Bacteria</taxon>
        <taxon>Candidatus Gottesmaniibacteriota</taxon>
    </lineage>
</organism>
<name>A0A1F5YUT0_9BACT</name>
<evidence type="ECO:0000313" key="2">
    <source>
        <dbReference type="Proteomes" id="UP000176665"/>
    </source>
</evidence>
<sequence length="429" mass="49059">MKVNKPLIILTIIFLVGITCIVFTAKSPYAAVLPYQIRILAQNCGSYSVYMGKEVNNKYNRAFFSWLRERTNQCLVKAKENCQQANATVFHSDWLKGQGKITYTVKPKNEEPKNCPIEIKSQTKAAYLPDNYKPQSYTCSNIIIEEGRIASPDCSYQDSTYDYCVDPLYILKHIGRCAINYGIQLKDLQICNILINQADISNCAKHVAQSLDTIDACLEVKNQGDAFKTCVVNYASRHQNDSVCSLFADSQQWLLEEFCFRSSAVYNNRLDEILQQISFSNLEEFTKECRSFPNYYTQTNCLDRIYQGLVYNSGNLVPQGKEVVHRWCLDQPVNDSWEMCLYSNEIGYSNPSSEMSLGKSDESNLVLGNKLRSIILDFVDSQDYWKEKLCRAIRWKTMGDKWSIADDFKEFAVINCGYTFLNSGDKGGY</sequence>
<protein>
    <submittedName>
        <fullName evidence="1">Uncharacterized protein</fullName>
    </submittedName>
</protein>